<protein>
    <recommendedName>
        <fullName evidence="4">YqaE/Pmp3 family membrane protein</fullName>
    </recommendedName>
</protein>
<evidence type="ECO:0008006" key="4">
    <source>
        <dbReference type="Google" id="ProtNLM"/>
    </source>
</evidence>
<dbReference type="Proteomes" id="UP001595776">
    <property type="component" value="Unassembled WGS sequence"/>
</dbReference>
<gene>
    <name evidence="2" type="ORF">ACFO5Q_12590</name>
</gene>
<keyword evidence="1" id="KW-1133">Transmembrane helix</keyword>
<evidence type="ECO:0000256" key="1">
    <source>
        <dbReference type="SAM" id="Phobius"/>
    </source>
</evidence>
<evidence type="ECO:0000313" key="3">
    <source>
        <dbReference type="Proteomes" id="UP001595776"/>
    </source>
</evidence>
<keyword evidence="3" id="KW-1185">Reference proteome</keyword>
<feature type="transmembrane region" description="Helical" evidence="1">
    <location>
        <begin position="28"/>
        <end position="57"/>
    </location>
</feature>
<sequence>MLYLIALIIPPLALLLAGKPFQAILSAVIWILAWILAIFGAGFIMWLILAVWAIMVVRDRNTRRMMEDIRSDDIKDRFQ</sequence>
<comment type="caution">
    <text evidence="2">The sequence shown here is derived from an EMBL/GenBank/DDBJ whole genome shotgun (WGS) entry which is preliminary data.</text>
</comment>
<dbReference type="EMBL" id="JBHSCR010000014">
    <property type="protein sequence ID" value="MFC4348683.1"/>
    <property type="molecule type" value="Genomic_DNA"/>
</dbReference>
<dbReference type="RefSeq" id="WP_068143151.1">
    <property type="nucleotide sequence ID" value="NZ_JBHSCR010000014.1"/>
</dbReference>
<keyword evidence="1" id="KW-0472">Membrane</keyword>
<name>A0ABV8UBW3_9PROT</name>
<proteinExistence type="predicted"/>
<keyword evidence="1" id="KW-0812">Transmembrane</keyword>
<evidence type="ECO:0000313" key="2">
    <source>
        <dbReference type="EMBL" id="MFC4348683.1"/>
    </source>
</evidence>
<reference evidence="3" key="1">
    <citation type="journal article" date="2019" name="Int. J. Syst. Evol. Microbiol.">
        <title>The Global Catalogue of Microorganisms (GCM) 10K type strain sequencing project: providing services to taxonomists for standard genome sequencing and annotation.</title>
        <authorList>
            <consortium name="The Broad Institute Genomics Platform"/>
            <consortium name="The Broad Institute Genome Sequencing Center for Infectious Disease"/>
            <person name="Wu L."/>
            <person name="Ma J."/>
        </authorList>
    </citation>
    <scope>NUCLEOTIDE SEQUENCE [LARGE SCALE GENOMIC DNA]</scope>
    <source>
        <strain evidence="3">CGMCC 1.15304</strain>
    </source>
</reference>
<accession>A0ABV8UBW3</accession>
<organism evidence="2 3">
    <name type="scientific">Kordiimonas lipolytica</name>
    <dbReference type="NCBI Taxonomy" id="1662421"/>
    <lineage>
        <taxon>Bacteria</taxon>
        <taxon>Pseudomonadati</taxon>
        <taxon>Pseudomonadota</taxon>
        <taxon>Alphaproteobacteria</taxon>
        <taxon>Kordiimonadales</taxon>
        <taxon>Kordiimonadaceae</taxon>
        <taxon>Kordiimonas</taxon>
    </lineage>
</organism>